<gene>
    <name evidence="2" type="primary">Contig7876.g8403</name>
    <name evidence="2" type="ORF">STYLEM_14006</name>
</gene>
<keyword evidence="1" id="KW-1133">Transmembrane helix</keyword>
<keyword evidence="3" id="KW-1185">Reference proteome</keyword>
<dbReference type="AlphaFoldDB" id="A0A078AUM7"/>
<dbReference type="Proteomes" id="UP000039865">
    <property type="component" value="Unassembled WGS sequence"/>
</dbReference>
<accession>A0A078AUM7</accession>
<dbReference type="EMBL" id="CCKQ01013293">
    <property type="protein sequence ID" value="CDW84937.1"/>
    <property type="molecule type" value="Genomic_DNA"/>
</dbReference>
<evidence type="ECO:0000313" key="2">
    <source>
        <dbReference type="EMBL" id="CDW84937.1"/>
    </source>
</evidence>
<keyword evidence="1" id="KW-0472">Membrane</keyword>
<feature type="transmembrane region" description="Helical" evidence="1">
    <location>
        <begin position="101"/>
        <end position="126"/>
    </location>
</feature>
<keyword evidence="1" id="KW-0812">Transmembrane</keyword>
<organism evidence="2 3">
    <name type="scientific">Stylonychia lemnae</name>
    <name type="common">Ciliate</name>
    <dbReference type="NCBI Taxonomy" id="5949"/>
    <lineage>
        <taxon>Eukaryota</taxon>
        <taxon>Sar</taxon>
        <taxon>Alveolata</taxon>
        <taxon>Ciliophora</taxon>
        <taxon>Intramacronucleata</taxon>
        <taxon>Spirotrichea</taxon>
        <taxon>Stichotrichia</taxon>
        <taxon>Sporadotrichida</taxon>
        <taxon>Oxytrichidae</taxon>
        <taxon>Stylonychinae</taxon>
        <taxon>Stylonychia</taxon>
    </lineage>
</organism>
<evidence type="ECO:0000313" key="3">
    <source>
        <dbReference type="Proteomes" id="UP000039865"/>
    </source>
</evidence>
<sequence length="273" mass="32210">MKSKRFEYIRFVKNYWSFLQVLRYLILTFSIFFLQFSGLLQTLIQIGVSYAFVKISIDCQPYRMQGVNALNIINQFSIFILSYMEWPLIGNVDNMRHLYNIGWAIIFFFTAILLINLAMVISVINYDLIIKNICLKTKVKKNVGEVYLEKSSSRLFQIVNNIKDLQTIQELDNEDIEDNLGQTQHPQTPPFKINQGYDQEAQPILRKITRNISGSTDLRMTPQEEIDLKEKRKTKIVIRRRRKKNSSVIASSEQDYQELDNDIDTYGYYQQRK</sequence>
<reference evidence="2 3" key="1">
    <citation type="submission" date="2014-06" db="EMBL/GenBank/DDBJ databases">
        <authorList>
            <person name="Swart Estienne"/>
        </authorList>
    </citation>
    <scope>NUCLEOTIDE SEQUENCE [LARGE SCALE GENOMIC DNA]</scope>
    <source>
        <strain evidence="2 3">130c</strain>
    </source>
</reference>
<proteinExistence type="predicted"/>
<name>A0A078AUM7_STYLE</name>
<dbReference type="InParanoid" id="A0A078AUM7"/>
<feature type="transmembrane region" description="Helical" evidence="1">
    <location>
        <begin position="12"/>
        <end position="33"/>
    </location>
</feature>
<protein>
    <submittedName>
        <fullName evidence="2">Uncharacterized protein</fullName>
    </submittedName>
</protein>
<evidence type="ECO:0000256" key="1">
    <source>
        <dbReference type="SAM" id="Phobius"/>
    </source>
</evidence>